<dbReference type="SUPFAM" id="SSF52172">
    <property type="entry name" value="CheY-like"/>
    <property type="match status" value="1"/>
</dbReference>
<dbReference type="InterPro" id="IPR035965">
    <property type="entry name" value="PAS-like_dom_sf"/>
</dbReference>
<dbReference type="GO" id="GO:0000155">
    <property type="term" value="F:phosphorelay sensor kinase activity"/>
    <property type="evidence" value="ECO:0007669"/>
    <property type="project" value="InterPro"/>
</dbReference>
<dbReference type="Gene3D" id="3.40.50.2300">
    <property type="match status" value="1"/>
</dbReference>
<dbReference type="Pfam" id="PF00072">
    <property type="entry name" value="Response_reg"/>
    <property type="match status" value="1"/>
</dbReference>
<dbReference type="SUPFAM" id="SSF55785">
    <property type="entry name" value="PYP-like sensor domain (PAS domain)"/>
    <property type="match status" value="1"/>
</dbReference>
<keyword evidence="5" id="KW-0812">Transmembrane</keyword>
<evidence type="ECO:0000313" key="10">
    <source>
        <dbReference type="EMBL" id="TET45579.1"/>
    </source>
</evidence>
<feature type="transmembrane region" description="Helical" evidence="5">
    <location>
        <begin position="138"/>
        <end position="163"/>
    </location>
</feature>
<keyword evidence="3" id="KW-0597">Phosphoprotein</keyword>
<dbReference type="Gene3D" id="3.30.450.20">
    <property type="entry name" value="PAS domain"/>
    <property type="match status" value="1"/>
</dbReference>
<dbReference type="PANTHER" id="PTHR43547:SF2">
    <property type="entry name" value="HYBRID SIGNAL TRANSDUCTION HISTIDINE KINASE C"/>
    <property type="match status" value="1"/>
</dbReference>
<dbReference type="Pfam" id="PF02518">
    <property type="entry name" value="HATPase_c"/>
    <property type="match status" value="1"/>
</dbReference>
<evidence type="ECO:0000259" key="7">
    <source>
        <dbReference type="PROSITE" id="PS50110"/>
    </source>
</evidence>
<dbReference type="InterPro" id="IPR036890">
    <property type="entry name" value="HATPase_C_sf"/>
</dbReference>
<comment type="caution">
    <text evidence="10">The sequence shown here is derived from an EMBL/GenBank/DDBJ whole genome shotgun (WGS) entry which is preliminary data.</text>
</comment>
<dbReference type="Gene3D" id="1.10.287.130">
    <property type="match status" value="1"/>
</dbReference>
<keyword evidence="10" id="KW-0418">Kinase</keyword>
<gene>
    <name evidence="10" type="ORF">E3J62_07415</name>
</gene>
<feature type="transmembrane region" description="Helical" evidence="5">
    <location>
        <begin position="45"/>
        <end position="62"/>
    </location>
</feature>
<dbReference type="PRINTS" id="PR00344">
    <property type="entry name" value="BCTRLSENSOR"/>
</dbReference>
<sequence>MGRLETFVPEDRRHRILIFRWFVVLTSMLFIAYGQKDLTLAKAGYLVPAFFFISNLAFSFAPRKLFDRVGFLAPIFGLDMAVLFLTILLAGGTRTDFYLLYFFVIFMALPTSSILVSATPALLASVVYALVTYRISGVTAVVETTFIVKVSFFFLLAISGSLISRQSKQLKSLEVETDKKGEEVSRRLEKARRSKEKLYDDLLMLHTYNENILNSIESGVLVMDLEGTITAFNRGAETITGLNRNDVLFKKANTIETLQGFINLIERTAEKPLKCQEIEIKTPSGEMRTIGASTYLLTHGKKDVLGIIAIFADLTTRKKLQEDLKKSERSALIGDIAGSVAQELISPATAIRSLCDLIIAEARDKATATKYATMISKEAERIDRTIQQILIFAENKKTERNPLDVNSVMEEVIDSMKNVAQLAQTTMAWQPGSDLPQISADKEQLQKAFSNIILSSIHAVGTGGKIEVITTKNKEGIVVEIRDEGPGIPKETEGRISDQFISTKNRESGLSLAVALKIVGDHDGTIRLGSDPGKGAKFTIHLPLVPLKNQAVDPREPDPTVPGKSLTVLVADGDAHMRDFYAEVLKTAGYNVLHAEDGKEAIRKLVGASIDLLVLEIRLPVLDGIQVIRHVSQISPDLPIIVCTDMKDDYVESNSSVVAYLTKPVNVMEFKTRVDEALTGRSRKEKILVKS</sequence>
<dbReference type="SUPFAM" id="SSF47384">
    <property type="entry name" value="Homodimeric domain of signal transducing histidine kinase"/>
    <property type="match status" value="1"/>
</dbReference>
<accession>A0A523UT59</accession>
<feature type="transmembrane region" description="Helical" evidence="5">
    <location>
        <begin position="98"/>
        <end position="131"/>
    </location>
</feature>
<dbReference type="SMART" id="SM00387">
    <property type="entry name" value="HATPase_c"/>
    <property type="match status" value="1"/>
</dbReference>
<dbReference type="PROSITE" id="PS50112">
    <property type="entry name" value="PAS"/>
    <property type="match status" value="1"/>
</dbReference>
<dbReference type="InterPro" id="IPR001789">
    <property type="entry name" value="Sig_transdc_resp-reg_receiver"/>
</dbReference>
<evidence type="ECO:0000256" key="4">
    <source>
        <dbReference type="PROSITE-ProRule" id="PRU00169"/>
    </source>
</evidence>
<dbReference type="NCBIfam" id="TIGR00229">
    <property type="entry name" value="sensory_box"/>
    <property type="match status" value="1"/>
</dbReference>
<evidence type="ECO:0000313" key="11">
    <source>
        <dbReference type="Proteomes" id="UP000315525"/>
    </source>
</evidence>
<dbReference type="EMBL" id="SOJN01000080">
    <property type="protein sequence ID" value="TET45579.1"/>
    <property type="molecule type" value="Genomic_DNA"/>
</dbReference>
<comment type="caution">
    <text evidence="4">Lacks conserved residue(s) required for the propagation of feature annotation.</text>
</comment>
<feature type="transmembrane region" description="Helical" evidence="5">
    <location>
        <begin position="16"/>
        <end position="33"/>
    </location>
</feature>
<dbReference type="Proteomes" id="UP000315525">
    <property type="component" value="Unassembled WGS sequence"/>
</dbReference>
<dbReference type="InterPro" id="IPR005467">
    <property type="entry name" value="His_kinase_dom"/>
</dbReference>
<dbReference type="Gene3D" id="3.30.565.10">
    <property type="entry name" value="Histidine kinase-like ATPase, C-terminal domain"/>
    <property type="match status" value="1"/>
</dbReference>
<dbReference type="PROSITE" id="PS50109">
    <property type="entry name" value="HIS_KIN"/>
    <property type="match status" value="1"/>
</dbReference>
<feature type="domain" description="PAS" evidence="8">
    <location>
        <begin position="205"/>
        <end position="248"/>
    </location>
</feature>
<feature type="domain" description="Response regulatory" evidence="7">
    <location>
        <begin position="567"/>
        <end position="678"/>
    </location>
</feature>
<dbReference type="InterPro" id="IPR000014">
    <property type="entry name" value="PAS"/>
</dbReference>
<dbReference type="SMART" id="SM00448">
    <property type="entry name" value="REC"/>
    <property type="match status" value="1"/>
</dbReference>
<name>A0A523UT59_UNCT6</name>
<evidence type="ECO:0000259" key="8">
    <source>
        <dbReference type="PROSITE" id="PS50112"/>
    </source>
</evidence>
<comment type="catalytic activity">
    <reaction evidence="1">
        <text>ATP + protein L-histidine = ADP + protein N-phospho-L-histidine.</text>
        <dbReference type="EC" id="2.7.13.3"/>
    </reaction>
</comment>
<dbReference type="InterPro" id="IPR036097">
    <property type="entry name" value="HisK_dim/P_sf"/>
</dbReference>
<reference evidence="10 11" key="1">
    <citation type="submission" date="2019-03" db="EMBL/GenBank/DDBJ databases">
        <title>Metabolic potential of uncultured bacteria and archaea associated with petroleum seepage in deep-sea sediments.</title>
        <authorList>
            <person name="Dong X."/>
            <person name="Hubert C."/>
        </authorList>
    </citation>
    <scope>NUCLEOTIDE SEQUENCE [LARGE SCALE GENOMIC DNA]</scope>
    <source>
        <strain evidence="10">E44_bin18</strain>
    </source>
</reference>
<proteinExistence type="predicted"/>
<evidence type="ECO:0000256" key="3">
    <source>
        <dbReference type="ARBA" id="ARBA00022553"/>
    </source>
</evidence>
<evidence type="ECO:0000259" key="6">
    <source>
        <dbReference type="PROSITE" id="PS50109"/>
    </source>
</evidence>
<dbReference type="SUPFAM" id="SSF55874">
    <property type="entry name" value="ATPase domain of HSP90 chaperone/DNA topoisomerase II/histidine kinase"/>
    <property type="match status" value="1"/>
</dbReference>
<dbReference type="Pfam" id="PF13426">
    <property type="entry name" value="PAS_9"/>
    <property type="match status" value="1"/>
</dbReference>
<dbReference type="InterPro" id="IPR011006">
    <property type="entry name" value="CheY-like_superfamily"/>
</dbReference>
<keyword evidence="5" id="KW-1133">Transmembrane helix</keyword>
<dbReference type="AlphaFoldDB" id="A0A523UT59"/>
<keyword evidence="10" id="KW-0808">Transferase</keyword>
<protein>
    <recommendedName>
        <fullName evidence="2">histidine kinase</fullName>
        <ecNumber evidence="2">2.7.13.3</ecNumber>
    </recommendedName>
</protein>
<feature type="domain" description="Histidine kinase" evidence="6">
    <location>
        <begin position="339"/>
        <end position="546"/>
    </location>
</feature>
<keyword evidence="5" id="KW-0472">Membrane</keyword>
<evidence type="ECO:0000259" key="9">
    <source>
        <dbReference type="PROSITE" id="PS50113"/>
    </source>
</evidence>
<dbReference type="InterPro" id="IPR003594">
    <property type="entry name" value="HATPase_dom"/>
</dbReference>
<feature type="transmembrane region" description="Helical" evidence="5">
    <location>
        <begin position="69"/>
        <end position="92"/>
    </location>
</feature>
<dbReference type="InterPro" id="IPR000700">
    <property type="entry name" value="PAS-assoc_C"/>
</dbReference>
<dbReference type="PROSITE" id="PS50113">
    <property type="entry name" value="PAC"/>
    <property type="match status" value="1"/>
</dbReference>
<feature type="domain" description="PAC" evidence="9">
    <location>
        <begin position="274"/>
        <end position="326"/>
    </location>
</feature>
<evidence type="ECO:0000256" key="5">
    <source>
        <dbReference type="SAM" id="Phobius"/>
    </source>
</evidence>
<dbReference type="EC" id="2.7.13.3" evidence="2"/>
<dbReference type="InterPro" id="IPR003661">
    <property type="entry name" value="HisK_dim/P_dom"/>
</dbReference>
<dbReference type="PANTHER" id="PTHR43547">
    <property type="entry name" value="TWO-COMPONENT HISTIDINE KINASE"/>
    <property type="match status" value="1"/>
</dbReference>
<evidence type="ECO:0000256" key="2">
    <source>
        <dbReference type="ARBA" id="ARBA00012438"/>
    </source>
</evidence>
<evidence type="ECO:0000256" key="1">
    <source>
        <dbReference type="ARBA" id="ARBA00000085"/>
    </source>
</evidence>
<dbReference type="PROSITE" id="PS50110">
    <property type="entry name" value="RESPONSE_REGULATORY"/>
    <property type="match status" value="1"/>
</dbReference>
<dbReference type="InterPro" id="IPR004358">
    <property type="entry name" value="Sig_transdc_His_kin-like_C"/>
</dbReference>
<organism evidence="10 11">
    <name type="scientific">candidate division TA06 bacterium</name>
    <dbReference type="NCBI Taxonomy" id="2250710"/>
    <lineage>
        <taxon>Bacteria</taxon>
        <taxon>Bacteria division TA06</taxon>
    </lineage>
</organism>
<dbReference type="CDD" id="cd00130">
    <property type="entry name" value="PAS"/>
    <property type="match status" value="1"/>
</dbReference>
<dbReference type="CDD" id="cd00082">
    <property type="entry name" value="HisKA"/>
    <property type="match status" value="1"/>
</dbReference>